<comment type="caution">
    <text evidence="2">The sequence shown here is derived from an EMBL/GenBank/DDBJ whole genome shotgun (WGS) entry which is preliminary data.</text>
</comment>
<protein>
    <submittedName>
        <fullName evidence="2">Uncharacterized protein</fullName>
    </submittedName>
</protein>
<dbReference type="OrthoDB" id="1022638at2759"/>
<dbReference type="EMBL" id="LKEB01000075">
    <property type="protein sequence ID" value="ROV94616.1"/>
    <property type="molecule type" value="Genomic_DNA"/>
</dbReference>
<dbReference type="InParanoid" id="A0A423VUC4"/>
<dbReference type="Proteomes" id="UP000285146">
    <property type="component" value="Unassembled WGS sequence"/>
</dbReference>
<dbReference type="AlphaFoldDB" id="A0A423VUC4"/>
<organism evidence="2 3">
    <name type="scientific">Cytospora leucostoma</name>
    <dbReference type="NCBI Taxonomy" id="1230097"/>
    <lineage>
        <taxon>Eukaryota</taxon>
        <taxon>Fungi</taxon>
        <taxon>Dikarya</taxon>
        <taxon>Ascomycota</taxon>
        <taxon>Pezizomycotina</taxon>
        <taxon>Sordariomycetes</taxon>
        <taxon>Sordariomycetidae</taxon>
        <taxon>Diaporthales</taxon>
        <taxon>Cytosporaceae</taxon>
        <taxon>Cytospora</taxon>
    </lineage>
</organism>
<reference evidence="2 3" key="1">
    <citation type="submission" date="2015-09" db="EMBL/GenBank/DDBJ databases">
        <title>Host preference determinants of Valsa canker pathogens revealed by comparative genomics.</title>
        <authorList>
            <person name="Yin Z."/>
            <person name="Huang L."/>
        </authorList>
    </citation>
    <scope>NUCLEOTIDE SEQUENCE [LARGE SCALE GENOMIC DNA]</scope>
    <source>
        <strain evidence="2 3">SXYLt</strain>
    </source>
</reference>
<accession>A0A423VUC4</accession>
<proteinExistence type="predicted"/>
<evidence type="ECO:0000256" key="1">
    <source>
        <dbReference type="SAM" id="MobiDB-lite"/>
    </source>
</evidence>
<feature type="region of interest" description="Disordered" evidence="1">
    <location>
        <begin position="149"/>
        <end position="174"/>
    </location>
</feature>
<evidence type="ECO:0000313" key="2">
    <source>
        <dbReference type="EMBL" id="ROV94616.1"/>
    </source>
</evidence>
<sequence length="174" mass="20064">MVTSVALGLRPAKHLEIPISRRALHRSLVRLHLFAAFIHLPTLQDIAMDAIQDFYLRCDWDVSTSLVRHLYQDCSMEQSFRLRKWAIAMVAWTLSNGGSDPLAYNKLFAEFPDLWEDYVKHVHRLVDSNVDVRIKNPQLRLARNKLKSEEQTFKNPGSFESPSPPVHTELITVT</sequence>
<evidence type="ECO:0000313" key="3">
    <source>
        <dbReference type="Proteomes" id="UP000285146"/>
    </source>
</evidence>
<gene>
    <name evidence="2" type="ORF">VPNG_09219</name>
</gene>
<keyword evidence="3" id="KW-1185">Reference proteome</keyword>
<dbReference type="STRING" id="1230097.A0A423VUC4"/>
<name>A0A423VUC4_9PEZI</name>